<keyword evidence="4" id="KW-1185">Reference proteome</keyword>
<dbReference type="InterPro" id="IPR013320">
    <property type="entry name" value="ConA-like_dom_sf"/>
</dbReference>
<dbReference type="SUPFAM" id="SSF49899">
    <property type="entry name" value="Concanavalin A-like lectins/glucanases"/>
    <property type="match status" value="1"/>
</dbReference>
<evidence type="ECO:0000313" key="4">
    <source>
        <dbReference type="Proteomes" id="UP000299102"/>
    </source>
</evidence>
<sequence length="248" mass="26761">MGPFFSKSNSDDEIHEKLSASSNTIVLLFRSASDETAKNGAPEGRRRALLRGAMGGAGTLAWLLALSLAVRGLAFVLSAQTPYSVFRKWHAGLNGTLELEFKTEKPDGLVLYTDDGGTYDFLELKLVGGALRLRYNLGGGAQIITVGNRLNDGHWHKVQVARRDEYTTLTVDGESQSRSSRGKEFAFGKFATNSDVFVGGIPPTAGTFCRADKARGGAGRAPARPDDKAPARVFRCRLRESAAVRGPR</sequence>
<name>A0A4C1VRH8_EUMVA</name>
<evidence type="ECO:0000259" key="2">
    <source>
        <dbReference type="PROSITE" id="PS50025"/>
    </source>
</evidence>
<reference evidence="3 4" key="1">
    <citation type="journal article" date="2019" name="Commun. Biol.">
        <title>The bagworm genome reveals a unique fibroin gene that provides high tensile strength.</title>
        <authorList>
            <person name="Kono N."/>
            <person name="Nakamura H."/>
            <person name="Ohtoshi R."/>
            <person name="Tomita M."/>
            <person name="Numata K."/>
            <person name="Arakawa K."/>
        </authorList>
    </citation>
    <scope>NUCLEOTIDE SEQUENCE [LARGE SCALE GENOMIC DNA]</scope>
</reference>
<feature type="disulfide bond" evidence="1">
    <location>
        <begin position="209"/>
        <end position="236"/>
    </location>
</feature>
<feature type="domain" description="Laminin G" evidence="2">
    <location>
        <begin position="65"/>
        <end position="236"/>
    </location>
</feature>
<gene>
    <name evidence="3" type="primary">nrxn3b</name>
    <name evidence="3" type="ORF">EVAR_26444_1</name>
</gene>
<proteinExistence type="predicted"/>
<dbReference type="STRING" id="151549.A0A4C1VRH8"/>
<protein>
    <submittedName>
        <fullName evidence="3">Neurexin-3b</fullName>
    </submittedName>
</protein>
<dbReference type="PANTHER" id="PTHR15036:SF85">
    <property type="entry name" value="SP2353, ISOFORM A"/>
    <property type="match status" value="1"/>
</dbReference>
<dbReference type="InterPro" id="IPR001791">
    <property type="entry name" value="Laminin_G"/>
</dbReference>
<dbReference type="EMBL" id="BGZK01000387">
    <property type="protein sequence ID" value="GBP40779.1"/>
    <property type="molecule type" value="Genomic_DNA"/>
</dbReference>
<evidence type="ECO:0000256" key="1">
    <source>
        <dbReference type="PROSITE-ProRule" id="PRU00122"/>
    </source>
</evidence>
<comment type="caution">
    <text evidence="3">The sequence shown here is derived from an EMBL/GenBank/DDBJ whole genome shotgun (WGS) entry which is preliminary data.</text>
</comment>
<keyword evidence="1" id="KW-1015">Disulfide bond</keyword>
<accession>A0A4C1VRH8</accession>
<dbReference type="Proteomes" id="UP000299102">
    <property type="component" value="Unassembled WGS sequence"/>
</dbReference>
<dbReference type="PROSITE" id="PS50025">
    <property type="entry name" value="LAM_G_DOMAIN"/>
    <property type="match status" value="1"/>
</dbReference>
<evidence type="ECO:0000313" key="3">
    <source>
        <dbReference type="EMBL" id="GBP40779.1"/>
    </source>
</evidence>
<dbReference type="InterPro" id="IPR050372">
    <property type="entry name" value="Neurexin-related_CASP"/>
</dbReference>
<dbReference type="OrthoDB" id="6275838at2759"/>
<dbReference type="Pfam" id="PF02210">
    <property type="entry name" value="Laminin_G_2"/>
    <property type="match status" value="1"/>
</dbReference>
<dbReference type="SMART" id="SM00282">
    <property type="entry name" value="LamG"/>
    <property type="match status" value="1"/>
</dbReference>
<dbReference type="GO" id="GO:0016020">
    <property type="term" value="C:membrane"/>
    <property type="evidence" value="ECO:0007669"/>
    <property type="project" value="UniProtKB-SubCell"/>
</dbReference>
<dbReference type="CDD" id="cd00110">
    <property type="entry name" value="LamG"/>
    <property type="match status" value="1"/>
</dbReference>
<organism evidence="3 4">
    <name type="scientific">Eumeta variegata</name>
    <name type="common">Bagworm moth</name>
    <name type="synonym">Eumeta japonica</name>
    <dbReference type="NCBI Taxonomy" id="151549"/>
    <lineage>
        <taxon>Eukaryota</taxon>
        <taxon>Metazoa</taxon>
        <taxon>Ecdysozoa</taxon>
        <taxon>Arthropoda</taxon>
        <taxon>Hexapoda</taxon>
        <taxon>Insecta</taxon>
        <taxon>Pterygota</taxon>
        <taxon>Neoptera</taxon>
        <taxon>Endopterygota</taxon>
        <taxon>Lepidoptera</taxon>
        <taxon>Glossata</taxon>
        <taxon>Ditrysia</taxon>
        <taxon>Tineoidea</taxon>
        <taxon>Psychidae</taxon>
        <taxon>Oiketicinae</taxon>
        <taxon>Eumeta</taxon>
    </lineage>
</organism>
<dbReference type="AlphaFoldDB" id="A0A4C1VRH8"/>
<dbReference type="Gene3D" id="2.60.120.200">
    <property type="match status" value="1"/>
</dbReference>
<dbReference type="PANTHER" id="PTHR15036">
    <property type="entry name" value="PIKACHURIN-LIKE PROTEIN"/>
    <property type="match status" value="1"/>
</dbReference>